<keyword evidence="3" id="KW-1185">Reference proteome</keyword>
<name>A0A6G0XGJ0_9STRA</name>
<dbReference type="VEuPathDB" id="FungiDB:AeMF1_018754"/>
<dbReference type="InterPro" id="IPR000953">
    <property type="entry name" value="Chromo/chromo_shadow_dom"/>
</dbReference>
<dbReference type="InterPro" id="IPR023780">
    <property type="entry name" value="Chromo_domain"/>
</dbReference>
<dbReference type="Pfam" id="PF00385">
    <property type="entry name" value="Chromo"/>
    <property type="match status" value="1"/>
</dbReference>
<sequence length="175" mass="20221">MLKKRDRARQLREKEHGVQMANFVVGDFVLYQDVWAHRREKLRTKWCGPAEITKVTSHWLYEIRNLVTGDVREVHASRLKVYADSELNITSGLLAHLAHNSEGYEVEKIVAARYNVELRSFEVLIKWRGLVEVENTWEPADIISEDVPALFMAFCNANSSAIVKNMKKAYEENSS</sequence>
<feature type="domain" description="Chromo" evidence="1">
    <location>
        <begin position="104"/>
        <end position="154"/>
    </location>
</feature>
<accession>A0A6G0XGJ0</accession>
<dbReference type="InterPro" id="IPR016197">
    <property type="entry name" value="Chromo-like_dom_sf"/>
</dbReference>
<organism evidence="2 3">
    <name type="scientific">Aphanomyces euteiches</name>
    <dbReference type="NCBI Taxonomy" id="100861"/>
    <lineage>
        <taxon>Eukaryota</taxon>
        <taxon>Sar</taxon>
        <taxon>Stramenopiles</taxon>
        <taxon>Oomycota</taxon>
        <taxon>Saprolegniomycetes</taxon>
        <taxon>Saprolegniales</taxon>
        <taxon>Verrucalvaceae</taxon>
        <taxon>Aphanomyces</taxon>
    </lineage>
</organism>
<comment type="caution">
    <text evidence="2">The sequence shown here is derived from an EMBL/GenBank/DDBJ whole genome shotgun (WGS) entry which is preliminary data.</text>
</comment>
<proteinExistence type="predicted"/>
<dbReference type="PROSITE" id="PS50013">
    <property type="entry name" value="CHROMO_2"/>
    <property type="match status" value="1"/>
</dbReference>
<protein>
    <recommendedName>
        <fullName evidence="1">Chromo domain-containing protein</fullName>
    </recommendedName>
</protein>
<gene>
    <name evidence="2" type="ORF">Ae201684_004904</name>
</gene>
<evidence type="ECO:0000313" key="3">
    <source>
        <dbReference type="Proteomes" id="UP000481153"/>
    </source>
</evidence>
<dbReference type="Proteomes" id="UP000481153">
    <property type="component" value="Unassembled WGS sequence"/>
</dbReference>
<dbReference type="Gene3D" id="2.40.50.40">
    <property type="match status" value="1"/>
</dbReference>
<dbReference type="SMART" id="SM00298">
    <property type="entry name" value="CHROMO"/>
    <property type="match status" value="1"/>
</dbReference>
<evidence type="ECO:0000259" key="1">
    <source>
        <dbReference type="PROSITE" id="PS50013"/>
    </source>
</evidence>
<reference evidence="2 3" key="1">
    <citation type="submission" date="2019-07" db="EMBL/GenBank/DDBJ databases">
        <title>Genomics analysis of Aphanomyces spp. identifies a new class of oomycete effector associated with host adaptation.</title>
        <authorList>
            <person name="Gaulin E."/>
        </authorList>
    </citation>
    <scope>NUCLEOTIDE SEQUENCE [LARGE SCALE GENOMIC DNA]</scope>
    <source>
        <strain evidence="2 3">ATCC 201684</strain>
    </source>
</reference>
<evidence type="ECO:0000313" key="2">
    <source>
        <dbReference type="EMBL" id="KAF0739335.1"/>
    </source>
</evidence>
<dbReference type="SUPFAM" id="SSF54160">
    <property type="entry name" value="Chromo domain-like"/>
    <property type="match status" value="1"/>
</dbReference>
<dbReference type="AlphaFoldDB" id="A0A6G0XGJ0"/>
<dbReference type="CDD" id="cd00024">
    <property type="entry name" value="CD_CSD"/>
    <property type="match status" value="1"/>
</dbReference>
<dbReference type="EMBL" id="VJMJ01000064">
    <property type="protein sequence ID" value="KAF0739335.1"/>
    <property type="molecule type" value="Genomic_DNA"/>
</dbReference>